<organism evidence="1 2">
    <name type="scientific">Salinisphaera dokdonensis CL-ES53</name>
    <dbReference type="NCBI Taxonomy" id="1304272"/>
    <lineage>
        <taxon>Bacteria</taxon>
        <taxon>Pseudomonadati</taxon>
        <taxon>Pseudomonadota</taxon>
        <taxon>Gammaproteobacteria</taxon>
        <taxon>Salinisphaerales</taxon>
        <taxon>Salinisphaeraceae</taxon>
        <taxon>Salinisphaera</taxon>
    </lineage>
</organism>
<comment type="caution">
    <text evidence="1">The sequence shown here is derived from an EMBL/GenBank/DDBJ whole genome shotgun (WGS) entry which is preliminary data.</text>
</comment>
<evidence type="ECO:0000313" key="2">
    <source>
        <dbReference type="Proteomes" id="UP001460888"/>
    </source>
</evidence>
<sequence length="137" mass="14973">MNHDTPMAEVIAGMARAEHAACYEFVRRQTREDQQALETGAILLRDIATDLRARDVVALMAWKSPETYDPVPEALLKQALKGAAGNDTARVRGALEPMAFADLCAMATAADYLRQAAQHLRLYGGHGNAAKPQRELI</sequence>
<keyword evidence="2" id="KW-1185">Reference proteome</keyword>
<accession>A0ABV2B492</accession>
<dbReference type="Proteomes" id="UP001460888">
    <property type="component" value="Unassembled WGS sequence"/>
</dbReference>
<evidence type="ECO:0000313" key="1">
    <source>
        <dbReference type="EMBL" id="MES1930248.1"/>
    </source>
</evidence>
<proteinExistence type="predicted"/>
<reference evidence="1 2" key="1">
    <citation type="submission" date="2013-03" db="EMBL/GenBank/DDBJ databases">
        <title>Salinisphaera dokdonensis CL-ES53 Genome Sequencing.</title>
        <authorList>
            <person name="Li C."/>
            <person name="Lai Q."/>
            <person name="Shao Z."/>
        </authorList>
    </citation>
    <scope>NUCLEOTIDE SEQUENCE [LARGE SCALE GENOMIC DNA]</scope>
    <source>
        <strain evidence="1 2">CL-ES53</strain>
    </source>
</reference>
<protein>
    <submittedName>
        <fullName evidence="1">Uncharacterized protein</fullName>
    </submittedName>
</protein>
<dbReference type="EMBL" id="APND01000004">
    <property type="protein sequence ID" value="MES1930248.1"/>
    <property type="molecule type" value="Genomic_DNA"/>
</dbReference>
<name>A0ABV2B492_9GAMM</name>
<gene>
    <name evidence="1" type="ORF">SADO_13373</name>
</gene>
<dbReference type="RefSeq" id="WP_353112277.1">
    <property type="nucleotide sequence ID" value="NZ_APND01000004.1"/>
</dbReference>